<evidence type="ECO:0000313" key="3">
    <source>
        <dbReference type="Proteomes" id="UP000005632"/>
    </source>
</evidence>
<sequence length="319" mass="35970">MKRLIWVLLVLCLAFPEVFAVELRASNSIGQDKGPYDPSLAYALHLEGTSRSLFKGDVLVWKTTQKQSGREIIKTTSYADSPFELVQTYRDTLLLEESDGVSQTIFAYGDDGKLQTATYLENGELVSLQSFFYDSVTHQLSGSRTILRGNASYRFYGQEKESQWVADSSGESFEKITIYPNTITVKETWKGENRLSPLSVAAQNDGAIALSQGDVVVTYNNEGLLVQEKKPSFQSDYQYNEQRELTKETKIDAEGRLYVTDYLNGKKVSQQVSKDEILEKVITFNADKTRVETLYDKGVAYCDVTYAADGMRVLSLKYR</sequence>
<dbReference type="AlphaFoldDB" id="G8QW73"/>
<keyword evidence="1" id="KW-0732">Signal</keyword>
<dbReference type="eggNOG" id="COG3209">
    <property type="taxonomic scope" value="Bacteria"/>
</dbReference>
<dbReference type="OrthoDB" id="370671at2"/>
<protein>
    <submittedName>
        <fullName evidence="2">Uncharacterized protein</fullName>
    </submittedName>
</protein>
<evidence type="ECO:0000256" key="1">
    <source>
        <dbReference type="SAM" id="SignalP"/>
    </source>
</evidence>
<dbReference type="KEGG" id="sgp:SpiGrapes_0461"/>
<accession>G8QW73</accession>
<evidence type="ECO:0000313" key="2">
    <source>
        <dbReference type="EMBL" id="AEV28316.1"/>
    </source>
</evidence>
<dbReference type="EMBL" id="CP003155">
    <property type="protein sequence ID" value="AEV28316.1"/>
    <property type="molecule type" value="Genomic_DNA"/>
</dbReference>
<reference evidence="2 3" key="1">
    <citation type="submission" date="2011-11" db="EMBL/GenBank/DDBJ databases">
        <title>Complete sequence of Spirochaeta sp. grapes.</title>
        <authorList>
            <consortium name="US DOE Joint Genome Institute"/>
            <person name="Lucas S."/>
            <person name="Han J."/>
            <person name="Lapidus A."/>
            <person name="Cheng J.-F."/>
            <person name="Goodwin L."/>
            <person name="Pitluck S."/>
            <person name="Peters L."/>
            <person name="Ovchinnikova G."/>
            <person name="Munk A.C."/>
            <person name="Detter J.C."/>
            <person name="Han C."/>
            <person name="Tapia R."/>
            <person name="Land M."/>
            <person name="Hauser L."/>
            <person name="Kyrpides N."/>
            <person name="Ivanova N."/>
            <person name="Pagani I."/>
            <person name="Ritalahtilisa K."/>
            <person name="Loeffler F."/>
            <person name="Woyke T."/>
        </authorList>
    </citation>
    <scope>NUCLEOTIDE SEQUENCE [LARGE SCALE GENOMIC DNA]</scope>
    <source>
        <strain evidence="3">ATCC BAA-1885 / DSM 22778 / Grapes</strain>
    </source>
</reference>
<proteinExistence type="predicted"/>
<organism evidence="2 3">
    <name type="scientific">Sphaerochaeta pleomorpha (strain ATCC BAA-1885 / DSM 22778 / Grapes)</name>
    <dbReference type="NCBI Taxonomy" id="158190"/>
    <lineage>
        <taxon>Bacteria</taxon>
        <taxon>Pseudomonadati</taxon>
        <taxon>Spirochaetota</taxon>
        <taxon>Spirochaetia</taxon>
        <taxon>Spirochaetales</taxon>
        <taxon>Sphaerochaetaceae</taxon>
        <taxon>Sphaerochaeta</taxon>
    </lineage>
</organism>
<dbReference type="RefSeq" id="WP_014269165.1">
    <property type="nucleotide sequence ID" value="NC_016633.1"/>
</dbReference>
<dbReference type="HOGENOM" id="CLU_871264_0_0_12"/>
<feature type="chain" id="PRO_5003515135" evidence="1">
    <location>
        <begin position="21"/>
        <end position="319"/>
    </location>
</feature>
<feature type="signal peptide" evidence="1">
    <location>
        <begin position="1"/>
        <end position="20"/>
    </location>
</feature>
<dbReference type="Proteomes" id="UP000005632">
    <property type="component" value="Chromosome"/>
</dbReference>
<keyword evidence="3" id="KW-1185">Reference proteome</keyword>
<name>G8QW73_SPHPG</name>
<dbReference type="STRING" id="158190.SpiGrapes_0461"/>
<gene>
    <name evidence="2" type="ordered locus">SpiGrapes_0461</name>
</gene>